<evidence type="ECO:0000256" key="9">
    <source>
        <dbReference type="ARBA" id="ARBA00023136"/>
    </source>
</evidence>
<comment type="caution">
    <text evidence="12">The sequence shown here is derived from an EMBL/GenBank/DDBJ whole genome shotgun (WGS) entry which is preliminary data.</text>
</comment>
<keyword evidence="3" id="KW-0645">Protease</keyword>
<dbReference type="InterPro" id="IPR004387">
    <property type="entry name" value="Pept_M50_Zn"/>
</dbReference>
<name>X0YBD4_9ZZZZ</name>
<dbReference type="EMBL" id="BARS01051078">
    <property type="protein sequence ID" value="GAG53139.1"/>
    <property type="molecule type" value="Genomic_DNA"/>
</dbReference>
<dbReference type="GO" id="GO:0016020">
    <property type="term" value="C:membrane"/>
    <property type="evidence" value="ECO:0007669"/>
    <property type="project" value="UniProtKB-SubCell"/>
</dbReference>
<organism evidence="12">
    <name type="scientific">marine sediment metagenome</name>
    <dbReference type="NCBI Taxonomy" id="412755"/>
    <lineage>
        <taxon>unclassified sequences</taxon>
        <taxon>metagenomes</taxon>
        <taxon>ecological metagenomes</taxon>
    </lineage>
</organism>
<comment type="cofactor">
    <cofactor evidence="1">
        <name>Zn(2+)</name>
        <dbReference type="ChEBI" id="CHEBI:29105"/>
    </cofactor>
</comment>
<protein>
    <recommendedName>
        <fullName evidence="11">Peptidase M50 domain-containing protein</fullName>
    </recommendedName>
</protein>
<keyword evidence="5" id="KW-0378">Hydrolase</keyword>
<dbReference type="PANTHER" id="PTHR42837:SF2">
    <property type="entry name" value="MEMBRANE METALLOPROTEASE ARASP2, CHLOROPLASTIC-RELATED"/>
    <property type="match status" value="1"/>
</dbReference>
<gene>
    <name evidence="12" type="ORF">S01H1_76139</name>
</gene>
<dbReference type="Pfam" id="PF02163">
    <property type="entry name" value="Peptidase_M50"/>
    <property type="match status" value="1"/>
</dbReference>
<accession>X0YBD4</accession>
<evidence type="ECO:0000256" key="4">
    <source>
        <dbReference type="ARBA" id="ARBA00022692"/>
    </source>
</evidence>
<keyword evidence="6" id="KW-0862">Zinc</keyword>
<feature type="transmembrane region" description="Helical" evidence="10">
    <location>
        <begin position="36"/>
        <end position="55"/>
    </location>
</feature>
<comment type="subcellular location">
    <subcellularLocation>
        <location evidence="2">Membrane</location>
        <topology evidence="2">Multi-pass membrane protein</topology>
    </subcellularLocation>
</comment>
<evidence type="ECO:0000256" key="3">
    <source>
        <dbReference type="ARBA" id="ARBA00022670"/>
    </source>
</evidence>
<evidence type="ECO:0000256" key="6">
    <source>
        <dbReference type="ARBA" id="ARBA00022833"/>
    </source>
</evidence>
<feature type="transmembrane region" description="Helical" evidence="10">
    <location>
        <begin position="62"/>
        <end position="82"/>
    </location>
</feature>
<feature type="domain" description="Peptidase M50" evidence="11">
    <location>
        <begin position="40"/>
        <end position="120"/>
    </location>
</feature>
<proteinExistence type="predicted"/>
<sequence>YLTACIGCNQDERDMALGRRLRMRERLMQFLRTEGYGAGIVGPIGIIGMLGKSMLVSPRMFLLVMAILSFNIGLFNLIPLPFLDGGQMLTLTIERLFGRLGVGAANIVSWFMIGLFVLMMLVTNMKRRQR</sequence>
<evidence type="ECO:0000256" key="10">
    <source>
        <dbReference type="SAM" id="Phobius"/>
    </source>
</evidence>
<evidence type="ECO:0000259" key="11">
    <source>
        <dbReference type="Pfam" id="PF02163"/>
    </source>
</evidence>
<dbReference type="GO" id="GO:0004222">
    <property type="term" value="F:metalloendopeptidase activity"/>
    <property type="evidence" value="ECO:0007669"/>
    <property type="project" value="InterPro"/>
</dbReference>
<feature type="transmembrane region" description="Helical" evidence="10">
    <location>
        <begin position="102"/>
        <end position="122"/>
    </location>
</feature>
<feature type="non-terminal residue" evidence="12">
    <location>
        <position position="1"/>
    </location>
</feature>
<keyword evidence="8" id="KW-0482">Metalloprotease</keyword>
<dbReference type="PANTHER" id="PTHR42837">
    <property type="entry name" value="REGULATOR OF SIGMA-E PROTEASE RSEP"/>
    <property type="match status" value="1"/>
</dbReference>
<evidence type="ECO:0000313" key="12">
    <source>
        <dbReference type="EMBL" id="GAG53139.1"/>
    </source>
</evidence>
<evidence type="ECO:0000256" key="1">
    <source>
        <dbReference type="ARBA" id="ARBA00001947"/>
    </source>
</evidence>
<keyword evidence="7 10" id="KW-1133">Transmembrane helix</keyword>
<dbReference type="InterPro" id="IPR008915">
    <property type="entry name" value="Peptidase_M50"/>
</dbReference>
<keyword evidence="9 10" id="KW-0472">Membrane</keyword>
<reference evidence="12" key="1">
    <citation type="journal article" date="2014" name="Front. Microbiol.">
        <title>High frequency of phylogenetically diverse reductive dehalogenase-homologous genes in deep subseafloor sedimentary metagenomes.</title>
        <authorList>
            <person name="Kawai M."/>
            <person name="Futagami T."/>
            <person name="Toyoda A."/>
            <person name="Takaki Y."/>
            <person name="Nishi S."/>
            <person name="Hori S."/>
            <person name="Arai W."/>
            <person name="Tsubouchi T."/>
            <person name="Morono Y."/>
            <person name="Uchiyama I."/>
            <person name="Ito T."/>
            <person name="Fujiyama A."/>
            <person name="Inagaki F."/>
            <person name="Takami H."/>
        </authorList>
    </citation>
    <scope>NUCLEOTIDE SEQUENCE</scope>
    <source>
        <strain evidence="12">Expedition CK06-06</strain>
    </source>
</reference>
<dbReference type="GO" id="GO:0006508">
    <property type="term" value="P:proteolysis"/>
    <property type="evidence" value="ECO:0007669"/>
    <property type="project" value="UniProtKB-KW"/>
</dbReference>
<keyword evidence="4 10" id="KW-0812">Transmembrane</keyword>
<evidence type="ECO:0000256" key="2">
    <source>
        <dbReference type="ARBA" id="ARBA00004141"/>
    </source>
</evidence>
<evidence type="ECO:0000256" key="8">
    <source>
        <dbReference type="ARBA" id="ARBA00023049"/>
    </source>
</evidence>
<dbReference type="AlphaFoldDB" id="X0YBD4"/>
<evidence type="ECO:0000256" key="7">
    <source>
        <dbReference type="ARBA" id="ARBA00022989"/>
    </source>
</evidence>
<evidence type="ECO:0000256" key="5">
    <source>
        <dbReference type="ARBA" id="ARBA00022801"/>
    </source>
</evidence>